<keyword evidence="5 8" id="KW-1133">Transmembrane helix</keyword>
<accession>A0A934TZ83</accession>
<dbReference type="AlphaFoldDB" id="A0A934TZ83"/>
<feature type="transmembrane region" description="Helical" evidence="8">
    <location>
        <begin position="57"/>
        <end position="79"/>
    </location>
</feature>
<comment type="subcellular location">
    <subcellularLocation>
        <location evidence="1">Cell membrane</location>
        <topology evidence="1">Multi-pass membrane protein</topology>
    </subcellularLocation>
</comment>
<organism evidence="9 10">
    <name type="scientific">Ruminococcus difficilis</name>
    <dbReference type="NCBI Taxonomy" id="2763069"/>
    <lineage>
        <taxon>Bacteria</taxon>
        <taxon>Bacillati</taxon>
        <taxon>Bacillota</taxon>
        <taxon>Clostridia</taxon>
        <taxon>Eubacteriales</taxon>
        <taxon>Oscillospiraceae</taxon>
        <taxon>Ruminococcus</taxon>
    </lineage>
</organism>
<dbReference type="EMBL" id="JAEQMG010000048">
    <property type="protein sequence ID" value="MBK6088155.1"/>
    <property type="molecule type" value="Genomic_DNA"/>
</dbReference>
<feature type="transmembrane region" description="Helical" evidence="8">
    <location>
        <begin position="177"/>
        <end position="196"/>
    </location>
</feature>
<dbReference type="InterPro" id="IPR005744">
    <property type="entry name" value="Hy-lIII"/>
</dbReference>
<protein>
    <submittedName>
        <fullName evidence="9">Hemolysin III family protein</fullName>
    </submittedName>
</protein>
<evidence type="ECO:0000256" key="3">
    <source>
        <dbReference type="ARBA" id="ARBA00022475"/>
    </source>
</evidence>
<keyword evidence="7" id="KW-0862">Zinc</keyword>
<dbReference type="PANTHER" id="PTHR20855">
    <property type="entry name" value="ADIPOR/PROGESTIN RECEPTOR-RELATED"/>
    <property type="match status" value="1"/>
</dbReference>
<gene>
    <name evidence="9" type="ORF">JKK62_05725</name>
</gene>
<feature type="transmembrane region" description="Helical" evidence="8">
    <location>
        <begin position="121"/>
        <end position="141"/>
    </location>
</feature>
<dbReference type="InterPro" id="IPR004254">
    <property type="entry name" value="AdipoR/HlyIII-related"/>
</dbReference>
<keyword evidence="7" id="KW-0479">Metal-binding</keyword>
<dbReference type="NCBIfam" id="TIGR01065">
    <property type="entry name" value="hlyIII"/>
    <property type="match status" value="1"/>
</dbReference>
<evidence type="ECO:0000313" key="10">
    <source>
        <dbReference type="Proteomes" id="UP000633365"/>
    </source>
</evidence>
<feature type="transmembrane region" description="Helical" evidence="8">
    <location>
        <begin position="153"/>
        <end position="171"/>
    </location>
</feature>
<evidence type="ECO:0000256" key="1">
    <source>
        <dbReference type="ARBA" id="ARBA00004651"/>
    </source>
</evidence>
<dbReference type="GO" id="GO:0005886">
    <property type="term" value="C:plasma membrane"/>
    <property type="evidence" value="ECO:0007669"/>
    <property type="project" value="UniProtKB-SubCell"/>
</dbReference>
<reference evidence="9" key="1">
    <citation type="submission" date="2021-01" db="EMBL/GenBank/DDBJ databases">
        <title>Genome public.</title>
        <authorList>
            <person name="Liu C."/>
            <person name="Sun Q."/>
        </authorList>
    </citation>
    <scope>NUCLEOTIDE SEQUENCE</scope>
    <source>
        <strain evidence="9">M6</strain>
    </source>
</reference>
<evidence type="ECO:0000256" key="2">
    <source>
        <dbReference type="ARBA" id="ARBA00008488"/>
    </source>
</evidence>
<evidence type="ECO:0000256" key="6">
    <source>
        <dbReference type="ARBA" id="ARBA00023136"/>
    </source>
</evidence>
<keyword evidence="3" id="KW-1003">Cell membrane</keyword>
<dbReference type="Proteomes" id="UP000633365">
    <property type="component" value="Unassembled WGS sequence"/>
</dbReference>
<feature type="binding site" evidence="7">
    <location>
        <position position="206"/>
    </location>
    <ligand>
        <name>Zn(2+)</name>
        <dbReference type="ChEBI" id="CHEBI:29105"/>
    </ligand>
</feature>
<evidence type="ECO:0000256" key="4">
    <source>
        <dbReference type="ARBA" id="ARBA00022692"/>
    </source>
</evidence>
<comment type="similarity">
    <text evidence="2">Belongs to the UPF0073 (Hly-III) family.</text>
</comment>
<evidence type="ECO:0000256" key="8">
    <source>
        <dbReference type="SAM" id="Phobius"/>
    </source>
</evidence>
<proteinExistence type="inferred from homology"/>
<dbReference type="GO" id="GO:0140911">
    <property type="term" value="F:pore-forming activity"/>
    <property type="evidence" value="ECO:0007669"/>
    <property type="project" value="InterPro"/>
</dbReference>
<evidence type="ECO:0000256" key="7">
    <source>
        <dbReference type="PIRSR" id="PIRSR604254-1"/>
    </source>
</evidence>
<feature type="binding site" evidence="7">
    <location>
        <position position="80"/>
    </location>
    <ligand>
        <name>Zn(2+)</name>
        <dbReference type="ChEBI" id="CHEBI:29105"/>
    </ligand>
</feature>
<dbReference type="PANTHER" id="PTHR20855:SF3">
    <property type="entry name" value="LD03007P"/>
    <property type="match status" value="1"/>
</dbReference>
<keyword evidence="6 8" id="KW-0472">Membrane</keyword>
<feature type="transmembrane region" description="Helical" evidence="8">
    <location>
        <begin position="30"/>
        <end position="51"/>
    </location>
</feature>
<dbReference type="Pfam" id="PF03006">
    <property type="entry name" value="HlyIII"/>
    <property type="match status" value="1"/>
</dbReference>
<comment type="caution">
    <text evidence="9">The sequence shown here is derived from an EMBL/GenBank/DDBJ whole genome shotgun (WGS) entry which is preliminary data.</text>
</comment>
<evidence type="ECO:0000313" key="9">
    <source>
        <dbReference type="EMBL" id="MBK6088155.1"/>
    </source>
</evidence>
<name>A0A934TZ83_9FIRM</name>
<keyword evidence="10" id="KW-1185">Reference proteome</keyword>
<sequence>MTGGDIATKKRKLKTQLPDYTRGEEICNTVTHAIGAVFAVAAIPLLVVMAAMHRDPWAIVSGAIYGTTLLIMFTVSSVYHGLPVGNAKRVMRIIDHCDIYFLIAGTYTPILLVGIRPLNPALAWSIFGVEWALTAIAVTLNAIDLKRFEKVSMVCYIGMGWCVIAVLKLTIDAMTMPGFLLLLAGGIAYTIGAVLYGIGKKVRYMHSVFHVLVLAGSVLQFLAILLYVM</sequence>
<evidence type="ECO:0000256" key="5">
    <source>
        <dbReference type="ARBA" id="ARBA00022989"/>
    </source>
</evidence>
<feature type="binding site" evidence="7">
    <location>
        <position position="210"/>
    </location>
    <ligand>
        <name>Zn(2+)</name>
        <dbReference type="ChEBI" id="CHEBI:29105"/>
    </ligand>
</feature>
<keyword evidence="4 8" id="KW-0812">Transmembrane</keyword>
<dbReference type="GO" id="GO:0046872">
    <property type="term" value="F:metal ion binding"/>
    <property type="evidence" value="ECO:0007669"/>
    <property type="project" value="UniProtKB-KW"/>
</dbReference>
<feature type="transmembrane region" description="Helical" evidence="8">
    <location>
        <begin position="99"/>
        <end position="115"/>
    </location>
</feature>
<feature type="transmembrane region" description="Helical" evidence="8">
    <location>
        <begin position="208"/>
        <end position="228"/>
    </location>
</feature>